<proteinExistence type="predicted"/>
<reference evidence="3" key="1">
    <citation type="submission" date="2017-09" db="EMBL/GenBank/DDBJ databases">
        <title>Depth-based differentiation of microbial function through sediment-hosted aquifers and enrichment of novel symbionts in the deep terrestrial subsurface.</title>
        <authorList>
            <person name="Probst A.J."/>
            <person name="Ladd B."/>
            <person name="Jarett J.K."/>
            <person name="Geller-Mcgrath D.E."/>
            <person name="Sieber C.M.K."/>
            <person name="Emerson J.B."/>
            <person name="Anantharaman K."/>
            <person name="Thomas B.C."/>
            <person name="Malmstrom R."/>
            <person name="Stieglmeier M."/>
            <person name="Klingl A."/>
            <person name="Woyke T."/>
            <person name="Ryan C.M."/>
            <person name="Banfield J.F."/>
        </authorList>
    </citation>
    <scope>NUCLEOTIDE SEQUENCE [LARGE SCALE GENOMIC DNA]</scope>
</reference>
<evidence type="ECO:0000259" key="1">
    <source>
        <dbReference type="SMART" id="SM00481"/>
    </source>
</evidence>
<dbReference type="InterPro" id="IPR052018">
    <property type="entry name" value="PHP_domain"/>
</dbReference>
<dbReference type="InterPro" id="IPR016195">
    <property type="entry name" value="Pol/histidinol_Pase-like"/>
</dbReference>
<organism evidence="2 3">
    <name type="scientific">Candidatus Nealsonbacteria bacterium CG03_land_8_20_14_0_80_36_12</name>
    <dbReference type="NCBI Taxonomy" id="1974701"/>
    <lineage>
        <taxon>Bacteria</taxon>
        <taxon>Candidatus Nealsoniibacteriota</taxon>
    </lineage>
</organism>
<dbReference type="EMBL" id="PEUV01000018">
    <property type="protein sequence ID" value="PIV12749.1"/>
    <property type="molecule type" value="Genomic_DNA"/>
</dbReference>
<feature type="non-terminal residue" evidence="2">
    <location>
        <position position="222"/>
    </location>
</feature>
<sequence>MKIDFHVHTSFSDDAISSPKEVVKAALKKKLNGICITDHDQIKGAAEVLKLAFDLPILIIPGIEITSKEGDILGINVKKIISRGLSAKETIKAIKKAGGLAVIAHPFAWPIVVNRFSGRIEELLGLDPGIEALNGSLFNFSNRKAFELAKKFDLFYTAGSDAHSANCLGAAFTEIPEENLSAEEVLEEIKKKNVKLKKERVIFFENLKTLLKRELRDLFFKF</sequence>
<dbReference type="InterPro" id="IPR003141">
    <property type="entry name" value="Pol/His_phosphatase_N"/>
</dbReference>
<dbReference type="Pfam" id="PF02811">
    <property type="entry name" value="PHP"/>
    <property type="match status" value="1"/>
</dbReference>
<comment type="caution">
    <text evidence="2">The sequence shown here is derived from an EMBL/GenBank/DDBJ whole genome shotgun (WGS) entry which is preliminary data.</text>
</comment>
<dbReference type="GO" id="GO:0035312">
    <property type="term" value="F:5'-3' DNA exonuclease activity"/>
    <property type="evidence" value="ECO:0007669"/>
    <property type="project" value="TreeGrafter"/>
</dbReference>
<dbReference type="Proteomes" id="UP000230324">
    <property type="component" value="Unassembled WGS sequence"/>
</dbReference>
<dbReference type="CDD" id="cd07438">
    <property type="entry name" value="PHP_HisPPase_AMP"/>
    <property type="match status" value="1"/>
</dbReference>
<dbReference type="Gene3D" id="3.20.20.140">
    <property type="entry name" value="Metal-dependent hydrolases"/>
    <property type="match status" value="1"/>
</dbReference>
<accession>A0A2M7BYI6</accession>
<evidence type="ECO:0000313" key="2">
    <source>
        <dbReference type="EMBL" id="PIV12749.1"/>
    </source>
</evidence>
<dbReference type="InterPro" id="IPR004013">
    <property type="entry name" value="PHP_dom"/>
</dbReference>
<dbReference type="GO" id="GO:0004534">
    <property type="term" value="F:5'-3' RNA exonuclease activity"/>
    <property type="evidence" value="ECO:0007669"/>
    <property type="project" value="TreeGrafter"/>
</dbReference>
<dbReference type="SUPFAM" id="SSF89550">
    <property type="entry name" value="PHP domain-like"/>
    <property type="match status" value="1"/>
</dbReference>
<dbReference type="PANTHER" id="PTHR42924">
    <property type="entry name" value="EXONUCLEASE"/>
    <property type="match status" value="1"/>
</dbReference>
<name>A0A2M7BYI6_9BACT</name>
<gene>
    <name evidence="2" type="ORF">COS47_00895</name>
</gene>
<dbReference type="AlphaFoldDB" id="A0A2M7BYI6"/>
<feature type="domain" description="Polymerase/histidinol phosphatase N-terminal" evidence="1">
    <location>
        <begin position="3"/>
        <end position="69"/>
    </location>
</feature>
<protein>
    <recommendedName>
        <fullName evidence="1">Polymerase/histidinol phosphatase N-terminal domain-containing protein</fullName>
    </recommendedName>
</protein>
<dbReference type="SMART" id="SM00481">
    <property type="entry name" value="POLIIIAc"/>
    <property type="match status" value="1"/>
</dbReference>
<dbReference type="Pfam" id="PF13263">
    <property type="entry name" value="PHP_C"/>
    <property type="match status" value="1"/>
</dbReference>
<evidence type="ECO:0000313" key="3">
    <source>
        <dbReference type="Proteomes" id="UP000230324"/>
    </source>
</evidence>
<dbReference type="PANTHER" id="PTHR42924:SF3">
    <property type="entry name" value="POLYMERASE_HISTIDINOL PHOSPHATASE N-TERMINAL DOMAIN-CONTAINING PROTEIN"/>
    <property type="match status" value="1"/>
</dbReference>